<feature type="transmembrane region" description="Helical" evidence="1">
    <location>
        <begin position="311"/>
        <end position="336"/>
    </location>
</feature>
<evidence type="ECO:0000256" key="1">
    <source>
        <dbReference type="SAM" id="Phobius"/>
    </source>
</evidence>
<dbReference type="AlphaFoldDB" id="A0A2T6C3S6"/>
<comment type="caution">
    <text evidence="2">The sequence shown here is derived from an EMBL/GenBank/DDBJ whole genome shotgun (WGS) entry which is preliminary data.</text>
</comment>
<sequence>MRVLFHNTVMNYFSVDARFFRSFIPLLTRPGFLAKKFVSGKRLMYLHPAQFYLFTSIVFFFIFSISTQSARQQFESGLRSAFGKESVLIAETARIRDSLKKELQNNLLEADETDSIVIKKVTTFLEGNKKPNDSITKDSTLKKSMKSSKNSGIKGEFLGFNFNTSKLDSLYVAGASMDQKLKAIGYKESDGWFGKFIGKQLIKLREKHGDGISKVFMDTIPISMFFLIPIFAMLLKLFYRKRGRFAHHMVFSFYYFAFIFLASSIIILTNLIIDIPDWIDITLILSMLIYLYISLKHFYEQGYFKTFFKSFFLIFIYLLFVVPLSFVILSVVTFFVY</sequence>
<feature type="transmembrane region" description="Helical" evidence="1">
    <location>
        <begin position="279"/>
        <end position="299"/>
    </location>
</feature>
<gene>
    <name evidence="2" type="ORF">C8N46_102346</name>
</gene>
<keyword evidence="1" id="KW-0472">Membrane</keyword>
<dbReference type="Proteomes" id="UP000244090">
    <property type="component" value="Unassembled WGS sequence"/>
</dbReference>
<name>A0A2T6C3S6_9FLAO</name>
<keyword evidence="1" id="KW-0812">Transmembrane</keyword>
<dbReference type="InterPro" id="IPR022134">
    <property type="entry name" value="DUF3667"/>
</dbReference>
<protein>
    <submittedName>
        <fullName evidence="2">Uncharacterized protein DUF3667</fullName>
    </submittedName>
</protein>
<proteinExistence type="predicted"/>
<feature type="transmembrane region" description="Helical" evidence="1">
    <location>
        <begin position="220"/>
        <end position="239"/>
    </location>
</feature>
<feature type="transmembrane region" description="Helical" evidence="1">
    <location>
        <begin position="251"/>
        <end position="273"/>
    </location>
</feature>
<keyword evidence="3" id="KW-1185">Reference proteome</keyword>
<reference evidence="2 3" key="1">
    <citation type="submission" date="2018-04" db="EMBL/GenBank/DDBJ databases">
        <title>Genomic Encyclopedia of Archaeal and Bacterial Type Strains, Phase II (KMG-II): from individual species to whole genera.</title>
        <authorList>
            <person name="Goeker M."/>
        </authorList>
    </citation>
    <scope>NUCLEOTIDE SEQUENCE [LARGE SCALE GENOMIC DNA]</scope>
    <source>
        <strain evidence="2 3">DSM 25731</strain>
    </source>
</reference>
<evidence type="ECO:0000313" key="3">
    <source>
        <dbReference type="Proteomes" id="UP000244090"/>
    </source>
</evidence>
<accession>A0A2T6C3S6</accession>
<dbReference type="EMBL" id="QBKT01000002">
    <property type="protein sequence ID" value="PTX62945.1"/>
    <property type="molecule type" value="Genomic_DNA"/>
</dbReference>
<evidence type="ECO:0000313" key="2">
    <source>
        <dbReference type="EMBL" id="PTX62945.1"/>
    </source>
</evidence>
<organism evidence="2 3">
    <name type="scientific">Kordia periserrulae</name>
    <dbReference type="NCBI Taxonomy" id="701523"/>
    <lineage>
        <taxon>Bacteria</taxon>
        <taxon>Pseudomonadati</taxon>
        <taxon>Bacteroidota</taxon>
        <taxon>Flavobacteriia</taxon>
        <taxon>Flavobacteriales</taxon>
        <taxon>Flavobacteriaceae</taxon>
        <taxon>Kordia</taxon>
    </lineage>
</organism>
<keyword evidence="1" id="KW-1133">Transmembrane helix</keyword>
<dbReference type="Pfam" id="PF12412">
    <property type="entry name" value="DUF3667"/>
    <property type="match status" value="1"/>
</dbReference>
<feature type="transmembrane region" description="Helical" evidence="1">
    <location>
        <begin position="43"/>
        <end position="63"/>
    </location>
</feature>